<dbReference type="EMBL" id="SXFB01000004">
    <property type="protein sequence ID" value="NFV26202.1"/>
    <property type="molecule type" value="Genomic_DNA"/>
</dbReference>
<sequence>MGLPSYVVNFDELSDLIKDYLQNGIDVDIGSLSFSTEEIEKLLNDIKGKIQGVDYTNLIDALTALGAKLDTLNGNMGVSGTQKIYGEMLEIISTTGQYEIKLKAPAAGRITGITYSLSTWNYEDSWDLYVGSTKLFNNVRTKEYGEHKHFNVYYPMTSGQEIRFVFNNNSGSSRIVWVDFAVLED</sequence>
<gene>
    <name evidence="1" type="ORF">FDG31_08415</name>
</gene>
<dbReference type="RefSeq" id="WP_003371175.1">
    <property type="nucleotide sequence ID" value="NZ_JACBBA010000001.1"/>
</dbReference>
<dbReference type="Proteomes" id="UP000486903">
    <property type="component" value="Unassembled WGS sequence"/>
</dbReference>
<reference evidence="1 2" key="1">
    <citation type="submission" date="2019-04" db="EMBL/GenBank/DDBJ databases">
        <title>Genome sequencing of Clostridium botulinum Groups I-IV and Clostridium butyricum.</title>
        <authorList>
            <person name="Brunt J."/>
            <person name="Van Vliet A.H.M."/>
            <person name="Stringer S.C."/>
            <person name="Carter A.T."/>
            <person name="Peck M.W."/>
        </authorList>
    </citation>
    <scope>NUCLEOTIDE SEQUENCE [LARGE SCALE GENOMIC DNA]</scope>
    <source>
        <strain evidence="1 2">BL81</strain>
    </source>
</reference>
<organism evidence="1 2">
    <name type="scientific">Clostridium botulinum</name>
    <dbReference type="NCBI Taxonomy" id="1491"/>
    <lineage>
        <taxon>Bacteria</taxon>
        <taxon>Bacillati</taxon>
        <taxon>Bacillota</taxon>
        <taxon>Clostridia</taxon>
        <taxon>Eubacteriales</taxon>
        <taxon>Clostridiaceae</taxon>
        <taxon>Clostridium</taxon>
    </lineage>
</organism>
<name>A0A6B4JHN7_CLOBO</name>
<evidence type="ECO:0000313" key="1">
    <source>
        <dbReference type="EMBL" id="NFV26202.1"/>
    </source>
</evidence>
<accession>A0A6B4JHN7</accession>
<dbReference type="AlphaFoldDB" id="A0A6B4JHN7"/>
<proteinExistence type="predicted"/>
<protein>
    <submittedName>
        <fullName evidence="1">Uncharacterized protein</fullName>
    </submittedName>
</protein>
<comment type="caution">
    <text evidence="1">The sequence shown here is derived from an EMBL/GenBank/DDBJ whole genome shotgun (WGS) entry which is preliminary data.</text>
</comment>
<evidence type="ECO:0000313" key="2">
    <source>
        <dbReference type="Proteomes" id="UP000486903"/>
    </source>
</evidence>